<sequence length="99" mass="10640">MLIKSIVTFTFCATATAMWTWNTTPNSGAYFHWRCPTLGAAQSQEQRAKNGGGCKATTIAHDRNGGFLLVNGCNNEPGTGDGCVISRFPHVPTGKTMPY</sequence>
<evidence type="ECO:0000313" key="3">
    <source>
        <dbReference type="Proteomes" id="UP000474640"/>
    </source>
</evidence>
<name>A0A7C8V9Y9_ORBOL</name>
<dbReference type="AlphaFoldDB" id="A0A7C8V9Y9"/>
<keyword evidence="1" id="KW-0732">Signal</keyword>
<evidence type="ECO:0000256" key="1">
    <source>
        <dbReference type="SAM" id="SignalP"/>
    </source>
</evidence>
<gene>
    <name evidence="2" type="ORF">TWF970_001732</name>
</gene>
<dbReference type="Proteomes" id="UP000474640">
    <property type="component" value="Unassembled WGS sequence"/>
</dbReference>
<organism evidence="2 3">
    <name type="scientific">Orbilia oligospora</name>
    <name type="common">Nematode-trapping fungus</name>
    <name type="synonym">Arthrobotrys oligospora</name>
    <dbReference type="NCBI Taxonomy" id="2813651"/>
    <lineage>
        <taxon>Eukaryota</taxon>
        <taxon>Fungi</taxon>
        <taxon>Dikarya</taxon>
        <taxon>Ascomycota</taxon>
        <taxon>Pezizomycotina</taxon>
        <taxon>Orbiliomycetes</taxon>
        <taxon>Orbiliales</taxon>
        <taxon>Orbiliaceae</taxon>
        <taxon>Orbilia</taxon>
    </lineage>
</organism>
<protein>
    <recommendedName>
        <fullName evidence="4">Secreted protein</fullName>
    </recommendedName>
</protein>
<comment type="caution">
    <text evidence="2">The sequence shown here is derived from an EMBL/GenBank/DDBJ whole genome shotgun (WGS) entry which is preliminary data.</text>
</comment>
<reference evidence="2 3" key="1">
    <citation type="submission" date="2020-01" db="EMBL/GenBank/DDBJ databases">
        <authorList>
            <person name="Palmer J.M."/>
        </authorList>
    </citation>
    <scope>NUCLEOTIDE SEQUENCE [LARGE SCALE GENOMIC DNA]</scope>
    <source>
        <strain evidence="2 3">TWF970</strain>
    </source>
</reference>
<proteinExistence type="predicted"/>
<evidence type="ECO:0008006" key="4">
    <source>
        <dbReference type="Google" id="ProtNLM"/>
    </source>
</evidence>
<dbReference type="EMBL" id="JAABOJ010000013">
    <property type="protein sequence ID" value="KAF3282322.1"/>
    <property type="molecule type" value="Genomic_DNA"/>
</dbReference>
<accession>A0A7C8V9Y9</accession>
<feature type="chain" id="PRO_5028969590" description="Secreted protein" evidence="1">
    <location>
        <begin position="18"/>
        <end position="99"/>
    </location>
</feature>
<feature type="signal peptide" evidence="1">
    <location>
        <begin position="1"/>
        <end position="17"/>
    </location>
</feature>
<evidence type="ECO:0000313" key="2">
    <source>
        <dbReference type="EMBL" id="KAF3282322.1"/>
    </source>
</evidence>